<dbReference type="EMBL" id="NMUH01004089">
    <property type="protein sequence ID" value="MQM08316.1"/>
    <property type="molecule type" value="Genomic_DNA"/>
</dbReference>
<feature type="region of interest" description="Disordered" evidence="1">
    <location>
        <begin position="50"/>
        <end position="83"/>
    </location>
</feature>
<organism evidence="2 3">
    <name type="scientific">Colocasia esculenta</name>
    <name type="common">Wild taro</name>
    <name type="synonym">Arum esculentum</name>
    <dbReference type="NCBI Taxonomy" id="4460"/>
    <lineage>
        <taxon>Eukaryota</taxon>
        <taxon>Viridiplantae</taxon>
        <taxon>Streptophyta</taxon>
        <taxon>Embryophyta</taxon>
        <taxon>Tracheophyta</taxon>
        <taxon>Spermatophyta</taxon>
        <taxon>Magnoliopsida</taxon>
        <taxon>Liliopsida</taxon>
        <taxon>Araceae</taxon>
        <taxon>Aroideae</taxon>
        <taxon>Colocasieae</taxon>
        <taxon>Colocasia</taxon>
    </lineage>
</organism>
<sequence>YPGLDSSPQESYVQFLSNILGFHYPRVQSPSRTLTHPAVTGLLFTTRRGITTPWIPPGKQTPWKPPGLPSTRRETNTRMYSRD</sequence>
<evidence type="ECO:0000313" key="2">
    <source>
        <dbReference type="EMBL" id="MQM08316.1"/>
    </source>
</evidence>
<protein>
    <submittedName>
        <fullName evidence="2">Uncharacterized protein</fullName>
    </submittedName>
</protein>
<dbReference type="Proteomes" id="UP000652761">
    <property type="component" value="Unassembled WGS sequence"/>
</dbReference>
<accession>A0A843WKV7</accession>
<feature type="compositionally biased region" description="Basic and acidic residues" evidence="1">
    <location>
        <begin position="71"/>
        <end position="83"/>
    </location>
</feature>
<proteinExistence type="predicted"/>
<keyword evidence="3" id="KW-1185">Reference proteome</keyword>
<gene>
    <name evidence="2" type="ORF">Taro_041174</name>
</gene>
<feature type="non-terminal residue" evidence="2">
    <location>
        <position position="83"/>
    </location>
</feature>
<feature type="non-terminal residue" evidence="2">
    <location>
        <position position="1"/>
    </location>
</feature>
<comment type="caution">
    <text evidence="2">The sequence shown here is derived from an EMBL/GenBank/DDBJ whole genome shotgun (WGS) entry which is preliminary data.</text>
</comment>
<evidence type="ECO:0000313" key="3">
    <source>
        <dbReference type="Proteomes" id="UP000652761"/>
    </source>
</evidence>
<evidence type="ECO:0000256" key="1">
    <source>
        <dbReference type="SAM" id="MobiDB-lite"/>
    </source>
</evidence>
<dbReference type="AlphaFoldDB" id="A0A843WKV7"/>
<name>A0A843WKV7_COLES</name>
<reference evidence="2" key="1">
    <citation type="submission" date="2017-07" db="EMBL/GenBank/DDBJ databases">
        <title>Taro Niue Genome Assembly and Annotation.</title>
        <authorList>
            <person name="Atibalentja N."/>
            <person name="Keating K."/>
            <person name="Fields C.J."/>
        </authorList>
    </citation>
    <scope>NUCLEOTIDE SEQUENCE</scope>
    <source>
        <strain evidence="2">Niue_2</strain>
        <tissue evidence="2">Leaf</tissue>
    </source>
</reference>